<dbReference type="SUPFAM" id="SSF51658">
    <property type="entry name" value="Xylose isomerase-like"/>
    <property type="match status" value="1"/>
</dbReference>
<feature type="domain" description="Xylose isomerase-like TIM barrel" evidence="1">
    <location>
        <begin position="19"/>
        <end position="238"/>
    </location>
</feature>
<proteinExistence type="predicted"/>
<dbReference type="InterPro" id="IPR036237">
    <property type="entry name" value="Xyl_isomerase-like_sf"/>
</dbReference>
<name>A0ABV9GLX7_9BACL</name>
<dbReference type="PANTHER" id="PTHR12110">
    <property type="entry name" value="HYDROXYPYRUVATE ISOMERASE"/>
    <property type="match status" value="1"/>
</dbReference>
<accession>A0ABV9GLX7</accession>
<reference evidence="3" key="1">
    <citation type="journal article" date="2019" name="Int. J. Syst. Evol. Microbiol.">
        <title>The Global Catalogue of Microorganisms (GCM) 10K type strain sequencing project: providing services to taxonomists for standard genome sequencing and annotation.</title>
        <authorList>
            <consortium name="The Broad Institute Genomics Platform"/>
            <consortium name="The Broad Institute Genome Sequencing Center for Infectious Disease"/>
            <person name="Wu L."/>
            <person name="Ma J."/>
        </authorList>
    </citation>
    <scope>NUCLEOTIDE SEQUENCE [LARGE SCALE GENOMIC DNA]</scope>
    <source>
        <strain evidence="3">CGMCC 1.16306</strain>
    </source>
</reference>
<gene>
    <name evidence="2" type="ORF">ACFO4N_10600</name>
</gene>
<sequence>MEKWLSLWSIGQEATLQDFEKIKAAGFVGVEIWAEHLRADEYLQYAKKSGLDIGIHLPFHDLNLATPDETVSERMITVNREWLKKLADVGGKHAVIHGGQSWSSEEKEESLKRVRERLTVINEVAEAHQIELLLENLIPDKLNYCHIIASNVEEWVGLVHDTNVKACLDTGHLAVMGAPLKETIEALNTSLGSVHYSDNDHRSDLHLIPGEGEQVAKGLIDFLEAANYQGPIVYELNPYKYSLDDILAHENVKLAFTRG</sequence>
<dbReference type="EMBL" id="JBHSFW010000006">
    <property type="protein sequence ID" value="MFC4619163.1"/>
    <property type="molecule type" value="Genomic_DNA"/>
</dbReference>
<keyword evidence="3" id="KW-1185">Reference proteome</keyword>
<dbReference type="Pfam" id="PF01261">
    <property type="entry name" value="AP_endonuc_2"/>
    <property type="match status" value="1"/>
</dbReference>
<evidence type="ECO:0000259" key="1">
    <source>
        <dbReference type="Pfam" id="PF01261"/>
    </source>
</evidence>
<dbReference type="Gene3D" id="3.20.20.150">
    <property type="entry name" value="Divalent-metal-dependent TIM barrel enzymes"/>
    <property type="match status" value="1"/>
</dbReference>
<dbReference type="InterPro" id="IPR013022">
    <property type="entry name" value="Xyl_isomerase-like_TIM-brl"/>
</dbReference>
<dbReference type="Proteomes" id="UP001596022">
    <property type="component" value="Unassembled WGS sequence"/>
</dbReference>
<evidence type="ECO:0000313" key="3">
    <source>
        <dbReference type="Proteomes" id="UP001596022"/>
    </source>
</evidence>
<protein>
    <submittedName>
        <fullName evidence="2">Sugar phosphate isomerase/epimerase family protein</fullName>
    </submittedName>
</protein>
<organism evidence="2 3">
    <name type="scientific">Camelliibacillus cellulosilyticus</name>
    <dbReference type="NCBI Taxonomy" id="2174486"/>
    <lineage>
        <taxon>Bacteria</taxon>
        <taxon>Bacillati</taxon>
        <taxon>Bacillota</taxon>
        <taxon>Bacilli</taxon>
        <taxon>Bacillales</taxon>
        <taxon>Sporolactobacillaceae</taxon>
        <taxon>Camelliibacillus</taxon>
    </lineage>
</organism>
<dbReference type="GO" id="GO:0016853">
    <property type="term" value="F:isomerase activity"/>
    <property type="evidence" value="ECO:0007669"/>
    <property type="project" value="UniProtKB-KW"/>
</dbReference>
<dbReference type="RefSeq" id="WP_376846263.1">
    <property type="nucleotide sequence ID" value="NZ_JBHSFW010000006.1"/>
</dbReference>
<comment type="caution">
    <text evidence="2">The sequence shown here is derived from an EMBL/GenBank/DDBJ whole genome shotgun (WGS) entry which is preliminary data.</text>
</comment>
<evidence type="ECO:0000313" key="2">
    <source>
        <dbReference type="EMBL" id="MFC4619163.1"/>
    </source>
</evidence>
<dbReference type="InterPro" id="IPR050312">
    <property type="entry name" value="IolE/XylAMocC-like"/>
</dbReference>
<keyword evidence="2" id="KW-0413">Isomerase</keyword>